<dbReference type="Proteomes" id="UP000663882">
    <property type="component" value="Unassembled WGS sequence"/>
</dbReference>
<evidence type="ECO:0000313" key="5">
    <source>
        <dbReference type="Proteomes" id="UP000663882"/>
    </source>
</evidence>
<dbReference type="PANTHER" id="PTHR46654">
    <property type="entry name" value="E3 UBIQUITIN-PROTEIN LIGASE HECTD3"/>
    <property type="match status" value="1"/>
</dbReference>
<organism evidence="4 5">
    <name type="scientific">Rotaria sordida</name>
    <dbReference type="NCBI Taxonomy" id="392033"/>
    <lineage>
        <taxon>Eukaryota</taxon>
        <taxon>Metazoa</taxon>
        <taxon>Spiralia</taxon>
        <taxon>Gnathifera</taxon>
        <taxon>Rotifera</taxon>
        <taxon>Eurotatoria</taxon>
        <taxon>Bdelloidea</taxon>
        <taxon>Philodinida</taxon>
        <taxon>Philodinidae</taxon>
        <taxon>Rotaria</taxon>
    </lineage>
</organism>
<dbReference type="Gene3D" id="3.90.1750.10">
    <property type="entry name" value="Hect, E3 ligase catalytic domains"/>
    <property type="match status" value="1"/>
</dbReference>
<dbReference type="InterPro" id="IPR042469">
    <property type="entry name" value="HECTD3"/>
</dbReference>
<dbReference type="AlphaFoldDB" id="A0A813W0M5"/>
<name>A0A813W0M5_9BILA</name>
<dbReference type="InterPro" id="IPR000569">
    <property type="entry name" value="HECT_dom"/>
</dbReference>
<sequence length="898" mass="101012">MLTSVLLILIRSAEKNDPCIINQILTLASQFCEQIPIERLSSSILSPTTHNFLWKPLQPLTNYINELYLSEDQHVSNQNSIDSLSTSTNEITSVFDNRLERTLNSRGQYARLGNTGKFYCGGTLDERRCNCCNDICGPTSGCNCSACMLLDIQKRALPRGWFVNSDGASARCSRVRPTTFYCGRQVMPDDGRSDGYCGPTDGPQCTACQRLNEQRNDRYGEIWTGSIDSLSTSTDETTTVFDDRLETTLNSRGQYTRLGSTEKFYCDGTLDGPQCSCCDGRCGPTSGCNCSACKVDSSATSTDEITTAFDDRLERTLNSQGQYAHLGSTGKFYCGSTLDGPQCSCCNGICGPTNGCNCSACMLLDVQKRVLSRGWLVNSDGASARCSQVMPTTFYCGRQVMPDDGTSDGYCGPTNGPQCTACQRLNEQQNDRYGAIWTVRDDSSATSTDETTTVFDDRLERTLNSQGQYARLGSTGKFYCDGTLDGPQCSCCNASNVDDKDEATIFRQAYDQLHQNAQVIFRGEKEQLWLAQYIGMHSTDQGGPYRDSITRICSDICSTRLSLFILCPNGRTQTGLNRDRWIPNVFPPNKSIPTKIKEQYRFIGQLMGMAIRQKHYLDLKFPLLLWKQSVQEQITMEDIEAIDMQSFTIINEMAKIINRNQSTDTDNDINFLHNSIMGELHFDIVSSAGQIYELVPGGAEIPITSDNLKQYCTYYCTYRLNEFHRQIEFIRQGLYSIIPSYYLSLFTASNLEEAVCGKGQIDIELLKRNTIYRYENNENQPHIQRFWKVLSELFDEDQKKLFLIFVCGRSILPSKDEEFTSKFNICPYYITNEEVDKVLPRSHTCFFAIDLPEYSTTEIMYERLSYAITHCSSIDGDGNMLEAIDLRYLVLGDEILTI</sequence>
<proteinExistence type="predicted"/>
<dbReference type="SMART" id="SM00119">
    <property type="entry name" value="HECTc"/>
    <property type="match status" value="1"/>
</dbReference>
<feature type="domain" description="HECT" evidence="3">
    <location>
        <begin position="525"/>
        <end position="882"/>
    </location>
</feature>
<dbReference type="PROSITE" id="PS50237">
    <property type="entry name" value="HECT"/>
    <property type="match status" value="1"/>
</dbReference>
<comment type="caution">
    <text evidence="4">The sequence shown here is derived from an EMBL/GenBank/DDBJ whole genome shotgun (WGS) entry which is preliminary data.</text>
</comment>
<accession>A0A813W0M5</accession>
<protein>
    <recommendedName>
        <fullName evidence="3">HECT domain-containing protein</fullName>
    </recommendedName>
</protein>
<dbReference type="Gene3D" id="3.30.2410.10">
    <property type="entry name" value="Hect, E3 ligase catalytic domain"/>
    <property type="match status" value="1"/>
</dbReference>
<dbReference type="Gene3D" id="3.30.2160.10">
    <property type="entry name" value="Hect, E3 ligase catalytic domain"/>
    <property type="match status" value="1"/>
</dbReference>
<dbReference type="Pfam" id="PF00632">
    <property type="entry name" value="HECT"/>
    <property type="match status" value="1"/>
</dbReference>
<gene>
    <name evidence="4" type="ORF">RFH988_LOCUS6454</name>
</gene>
<evidence type="ECO:0000256" key="2">
    <source>
        <dbReference type="PROSITE-ProRule" id="PRU00104"/>
    </source>
</evidence>
<evidence type="ECO:0000259" key="3">
    <source>
        <dbReference type="PROSITE" id="PS50237"/>
    </source>
</evidence>
<dbReference type="OrthoDB" id="8068875at2759"/>
<dbReference type="PANTHER" id="PTHR46654:SF1">
    <property type="entry name" value="E3 UBIQUITIN-PROTEIN LIGASE HECTD3"/>
    <property type="match status" value="1"/>
</dbReference>
<evidence type="ECO:0000313" key="4">
    <source>
        <dbReference type="EMBL" id="CAF0850954.1"/>
    </source>
</evidence>
<dbReference type="GO" id="GO:0004842">
    <property type="term" value="F:ubiquitin-protein transferase activity"/>
    <property type="evidence" value="ECO:0007669"/>
    <property type="project" value="InterPro"/>
</dbReference>
<reference evidence="4" key="1">
    <citation type="submission" date="2021-02" db="EMBL/GenBank/DDBJ databases">
        <authorList>
            <person name="Nowell W R."/>
        </authorList>
    </citation>
    <scope>NUCLEOTIDE SEQUENCE</scope>
</reference>
<dbReference type="SUPFAM" id="SSF56204">
    <property type="entry name" value="Hect, E3 ligase catalytic domain"/>
    <property type="match status" value="1"/>
</dbReference>
<feature type="active site" description="Glycyl thioester intermediate" evidence="2">
    <location>
        <position position="845"/>
    </location>
</feature>
<evidence type="ECO:0000256" key="1">
    <source>
        <dbReference type="ARBA" id="ARBA00022786"/>
    </source>
</evidence>
<dbReference type="InterPro" id="IPR035983">
    <property type="entry name" value="Hect_E3_ubiquitin_ligase"/>
</dbReference>
<dbReference type="EMBL" id="CAJNOO010000193">
    <property type="protein sequence ID" value="CAF0850954.1"/>
    <property type="molecule type" value="Genomic_DNA"/>
</dbReference>
<keyword evidence="1 2" id="KW-0833">Ubl conjugation pathway</keyword>